<evidence type="ECO:0000313" key="2">
    <source>
        <dbReference type="EMBL" id="KIY98134.1"/>
    </source>
</evidence>
<dbReference type="Gene3D" id="3.40.50.620">
    <property type="entry name" value="HUPs"/>
    <property type="match status" value="1"/>
</dbReference>
<dbReference type="STRING" id="145388.A0A0D2M3J9"/>
<dbReference type="RefSeq" id="XP_013897154.1">
    <property type="nucleotide sequence ID" value="XM_014041700.1"/>
</dbReference>
<gene>
    <name evidence="2" type="ORF">MNEG_9828</name>
</gene>
<dbReference type="KEGG" id="mng:MNEG_9828"/>
<evidence type="ECO:0008006" key="4">
    <source>
        <dbReference type="Google" id="ProtNLM"/>
    </source>
</evidence>
<keyword evidence="1" id="KW-1133">Transmembrane helix</keyword>
<dbReference type="Proteomes" id="UP000054498">
    <property type="component" value="Unassembled WGS sequence"/>
</dbReference>
<protein>
    <recommendedName>
        <fullName evidence="4">UspA domain-containing protein</fullName>
    </recommendedName>
</protein>
<reference evidence="2 3" key="1">
    <citation type="journal article" date="2013" name="BMC Genomics">
        <title>Reconstruction of the lipid metabolism for the microalga Monoraphidium neglectum from its genome sequence reveals characteristics suitable for biofuel production.</title>
        <authorList>
            <person name="Bogen C."/>
            <person name="Al-Dilaimi A."/>
            <person name="Albersmeier A."/>
            <person name="Wichmann J."/>
            <person name="Grundmann M."/>
            <person name="Rupp O."/>
            <person name="Lauersen K.J."/>
            <person name="Blifernez-Klassen O."/>
            <person name="Kalinowski J."/>
            <person name="Goesmann A."/>
            <person name="Mussgnug J.H."/>
            <person name="Kruse O."/>
        </authorList>
    </citation>
    <scope>NUCLEOTIDE SEQUENCE [LARGE SCALE GENOMIC DNA]</scope>
    <source>
        <strain evidence="2 3">SAG 48.87</strain>
    </source>
</reference>
<organism evidence="2 3">
    <name type="scientific">Monoraphidium neglectum</name>
    <dbReference type="NCBI Taxonomy" id="145388"/>
    <lineage>
        <taxon>Eukaryota</taxon>
        <taxon>Viridiplantae</taxon>
        <taxon>Chlorophyta</taxon>
        <taxon>core chlorophytes</taxon>
        <taxon>Chlorophyceae</taxon>
        <taxon>CS clade</taxon>
        <taxon>Sphaeropleales</taxon>
        <taxon>Selenastraceae</taxon>
        <taxon>Monoraphidium</taxon>
    </lineage>
</organism>
<feature type="transmembrane region" description="Helical" evidence="1">
    <location>
        <begin position="75"/>
        <end position="98"/>
    </location>
</feature>
<dbReference type="AlphaFoldDB" id="A0A0D2M3J9"/>
<dbReference type="GeneID" id="25742703"/>
<dbReference type="EMBL" id="KK102297">
    <property type="protein sequence ID" value="KIY98134.1"/>
    <property type="molecule type" value="Genomic_DNA"/>
</dbReference>
<evidence type="ECO:0000256" key="1">
    <source>
        <dbReference type="SAM" id="Phobius"/>
    </source>
</evidence>
<accession>A0A0D2M3J9</accession>
<evidence type="ECO:0000313" key="3">
    <source>
        <dbReference type="Proteomes" id="UP000054498"/>
    </source>
</evidence>
<proteinExistence type="predicted"/>
<sequence length="227" mass="23913">MCPRAALLAASLYKTIPGVTQLVKCIQNAADPNKIMAQAAAMAGANADPQQIVTAAQQGPSVCLRAFWDGYQITFVLSIVGVACLLVALLTCCCFCCAERPRDKELLHVLPPAAAMASGLTAHAASFDADAGDEGGAAALAERTREGIERAFVRKCVAAGATVEVELISQRSCNQDVSGAIVSRVEELQAAVVVMPEQPQSFLESLFQTPVAQQVAARCRRPTVLIR</sequence>
<keyword evidence="1" id="KW-0472">Membrane</keyword>
<dbReference type="SUPFAM" id="SSF52402">
    <property type="entry name" value="Adenine nucleotide alpha hydrolases-like"/>
    <property type="match status" value="1"/>
</dbReference>
<keyword evidence="1" id="KW-0812">Transmembrane</keyword>
<dbReference type="InterPro" id="IPR014729">
    <property type="entry name" value="Rossmann-like_a/b/a_fold"/>
</dbReference>
<dbReference type="OrthoDB" id="843225at2759"/>
<keyword evidence="3" id="KW-1185">Reference proteome</keyword>
<name>A0A0D2M3J9_9CHLO</name>